<reference evidence="2 3" key="1">
    <citation type="journal article" date="2013" name="Biodegradation">
        <title>Quantitative proteomic analysis of ibuprofen-degrading Patulibacter sp. strain I11.</title>
        <authorList>
            <person name="Almeida B."/>
            <person name="Kjeldal H."/>
            <person name="Lolas I."/>
            <person name="Knudsen A.D."/>
            <person name="Carvalho G."/>
            <person name="Nielsen K.L."/>
            <person name="Barreto Crespo M.T."/>
            <person name="Stensballe A."/>
            <person name="Nielsen J.L."/>
        </authorList>
    </citation>
    <scope>NUCLEOTIDE SEQUENCE [LARGE SCALE GENOMIC DNA]</scope>
    <source>
        <strain evidence="2 3">I11</strain>
    </source>
</reference>
<feature type="chain" id="PRO_5003532298" evidence="1">
    <location>
        <begin position="34"/>
        <end position="688"/>
    </location>
</feature>
<keyword evidence="1" id="KW-0732">Signal</keyword>
<dbReference type="AlphaFoldDB" id="H0EBZ0"/>
<evidence type="ECO:0000256" key="1">
    <source>
        <dbReference type="SAM" id="SignalP"/>
    </source>
</evidence>
<evidence type="ECO:0000313" key="2">
    <source>
        <dbReference type="EMBL" id="EHN08806.1"/>
    </source>
</evidence>
<accession>H0EBZ0</accession>
<gene>
    <name evidence="2" type="ORF">PAI11_43750</name>
</gene>
<sequence length="688" mass="73502">MPSDAAVGSTAVRARIAALVVAALLLPAASAVAAPTTGAQLGDADYWAFADRRQADVEPQWRADLGVYLPPQSIDDVRLDANMLLTHATAALAGHQGPSRKDDRVLLLARALTRFPAYLQPPDPNTNGQTHVPGWTSSTQRRGGQHVAVDPQVAEALTAAWEARDVVEMPADLALRIQQTISDVAASPFFRYPAMLLTQFNWHADMDAFAARVTGNPSFLQDYRLQLMRFAKGAKTPIVAGRTPYLNKGLGMIYAPRRADASGPARLSSSEYENLVFSGLRHYDWAISKGMAPLPAAQETILRKWAQRVLFGDWTHAGYLNWDTSLGTRRWQLTRYWGFAQQGLLTLATARRLAAVPGQAAWTAWIADRGLETYEHLAAQYGGKLPSALWDVKGRDGAPVQDPVFSASRMEAHAARLAQLQIGARQAEQPPGWYAYDPDAGRLAVSSGRYSTAIVLRHPTDDYGGVELARLLSGAGDPVSGTGGSGRAAFGLDLSRGGRVVLDTQPGLRVSRRGATTFTVRRGGRLDLRGVLGNGLVAAGTVSNAAGSATVTTRFGEQSIVVTRRVRAARDGIATVRFPVWGSESGVRVVRSGRAPGTLRSAAVPAKGAQGLLLRADHGGYRVGLCTVPSGARLRLAGADGPATSRLTRRVALLSFPLRKGQERTVSVRLVTTDDAPAPLGGGARMCP</sequence>
<name>H0EBZ0_9ACTN</name>
<protein>
    <submittedName>
        <fullName evidence="2">Uncharacterized protein</fullName>
    </submittedName>
</protein>
<proteinExistence type="predicted"/>
<organism evidence="2 3">
    <name type="scientific">Patulibacter medicamentivorans</name>
    <dbReference type="NCBI Taxonomy" id="1097667"/>
    <lineage>
        <taxon>Bacteria</taxon>
        <taxon>Bacillati</taxon>
        <taxon>Actinomycetota</taxon>
        <taxon>Thermoleophilia</taxon>
        <taxon>Solirubrobacterales</taxon>
        <taxon>Patulibacteraceae</taxon>
        <taxon>Patulibacter</taxon>
    </lineage>
</organism>
<feature type="signal peptide" evidence="1">
    <location>
        <begin position="1"/>
        <end position="33"/>
    </location>
</feature>
<dbReference type="EMBL" id="AGUD01000322">
    <property type="protein sequence ID" value="EHN08806.1"/>
    <property type="molecule type" value="Genomic_DNA"/>
</dbReference>
<comment type="caution">
    <text evidence="2">The sequence shown here is derived from an EMBL/GenBank/DDBJ whole genome shotgun (WGS) entry which is preliminary data.</text>
</comment>
<evidence type="ECO:0000313" key="3">
    <source>
        <dbReference type="Proteomes" id="UP000005143"/>
    </source>
</evidence>
<keyword evidence="3" id="KW-1185">Reference proteome</keyword>
<dbReference type="Proteomes" id="UP000005143">
    <property type="component" value="Unassembled WGS sequence"/>
</dbReference>